<gene>
    <name evidence="2" type="ORF">LCGC14_0811240</name>
</gene>
<protein>
    <recommendedName>
        <fullName evidence="3">Hydrophobe/amphiphile efflux-1 family RND transporter</fullName>
    </recommendedName>
</protein>
<dbReference type="GO" id="GO:0005886">
    <property type="term" value="C:plasma membrane"/>
    <property type="evidence" value="ECO:0007669"/>
    <property type="project" value="TreeGrafter"/>
</dbReference>
<reference evidence="2" key="1">
    <citation type="journal article" date="2015" name="Nature">
        <title>Complex archaea that bridge the gap between prokaryotes and eukaryotes.</title>
        <authorList>
            <person name="Spang A."/>
            <person name="Saw J.H."/>
            <person name="Jorgensen S.L."/>
            <person name="Zaremba-Niedzwiedzka K."/>
            <person name="Martijn J."/>
            <person name="Lind A.E."/>
            <person name="van Eijk R."/>
            <person name="Schleper C."/>
            <person name="Guy L."/>
            <person name="Ettema T.J."/>
        </authorList>
    </citation>
    <scope>NUCLEOTIDE SEQUENCE</scope>
</reference>
<dbReference type="FunFam" id="3.30.70.1430:FF:000001">
    <property type="entry name" value="Efflux pump membrane transporter"/>
    <property type="match status" value="1"/>
</dbReference>
<name>A0A0F9PLQ4_9ZZZZ</name>
<dbReference type="Pfam" id="PF00873">
    <property type="entry name" value="ACR_tran"/>
    <property type="match status" value="1"/>
</dbReference>
<dbReference type="Gene3D" id="3.30.2090.10">
    <property type="entry name" value="Multidrug efflux transporter AcrB TolC docking domain, DN and DC subdomains"/>
    <property type="match status" value="1"/>
</dbReference>
<dbReference type="Gene3D" id="3.30.70.1430">
    <property type="entry name" value="Multidrug efflux transporter AcrB pore domain"/>
    <property type="match status" value="1"/>
</dbReference>
<dbReference type="PANTHER" id="PTHR32063:SF13">
    <property type="entry name" value="MULTIDRUG EFFLUX PUMP SUBUNIT ACRB-RELATED"/>
    <property type="match status" value="1"/>
</dbReference>
<comment type="caution">
    <text evidence="2">The sequence shown here is derived from an EMBL/GenBank/DDBJ whole genome shotgun (WGS) entry which is preliminary data.</text>
</comment>
<accession>A0A0F9PLQ4</accession>
<keyword evidence="1" id="KW-0812">Transmembrane</keyword>
<evidence type="ECO:0008006" key="3">
    <source>
        <dbReference type="Google" id="ProtNLM"/>
    </source>
</evidence>
<dbReference type="EMBL" id="LAZR01002233">
    <property type="protein sequence ID" value="KKN32705.1"/>
    <property type="molecule type" value="Genomic_DNA"/>
</dbReference>
<dbReference type="PRINTS" id="PR00702">
    <property type="entry name" value="ACRIFLAVINRP"/>
</dbReference>
<dbReference type="GO" id="GO:0042910">
    <property type="term" value="F:xenobiotic transmembrane transporter activity"/>
    <property type="evidence" value="ECO:0007669"/>
    <property type="project" value="TreeGrafter"/>
</dbReference>
<dbReference type="AlphaFoldDB" id="A0A0F9PLQ4"/>
<feature type="transmembrane region" description="Helical" evidence="1">
    <location>
        <begin position="12"/>
        <end position="33"/>
    </location>
</feature>
<dbReference type="InterPro" id="IPR027463">
    <property type="entry name" value="AcrB_DN_DC_subdom"/>
</dbReference>
<dbReference type="FunFam" id="3.30.2090.10:FF:000001">
    <property type="entry name" value="Efflux pump membrane transporter"/>
    <property type="match status" value="1"/>
</dbReference>
<evidence type="ECO:0000256" key="1">
    <source>
        <dbReference type="SAM" id="Phobius"/>
    </source>
</evidence>
<dbReference type="Gene3D" id="3.30.70.1320">
    <property type="entry name" value="Multidrug efflux transporter AcrB pore domain like"/>
    <property type="match status" value="1"/>
</dbReference>
<keyword evidence="1" id="KW-0472">Membrane</keyword>
<dbReference type="Gene3D" id="1.20.1640.10">
    <property type="entry name" value="Multidrug efflux transporter AcrB transmembrane domain"/>
    <property type="match status" value="1"/>
</dbReference>
<dbReference type="SUPFAM" id="SSF82714">
    <property type="entry name" value="Multidrug efflux transporter AcrB TolC docking domain, DN and DC subdomains"/>
    <property type="match status" value="1"/>
</dbReference>
<keyword evidence="1" id="KW-1133">Transmembrane helix</keyword>
<proteinExistence type="predicted"/>
<dbReference type="PANTHER" id="PTHR32063">
    <property type="match status" value="1"/>
</dbReference>
<evidence type="ECO:0000313" key="2">
    <source>
        <dbReference type="EMBL" id="KKN32705.1"/>
    </source>
</evidence>
<sequence length="308" mass="32467">MARFFIDRPIFAWVISIFIMGVGILSILTLPVAQYPQIAPPSVSVQAAYPGASAQTVANTVTQVIEQQMTGLDGLRYISSSSTSAGGASITLTFDTGTDVDIAQVQVQNKLSQASALLPGPVQRQGITVQKSSAGFLMVIALIAKNGQYDATDLGDYMNTNMVNEISRVEGVGSVRVFGAQYAMRIWLDPFKLAAFELTPSDVVAAVSAENAQISAGSFGARPAIDGQVLNATITAQSLLTTPEDFRQIVLRAETDGGLVLLNDVARVEIGSESYATISRFDRNPSSGMAISLAPGANALDTANLVEQ</sequence>
<feature type="non-terminal residue" evidence="2">
    <location>
        <position position="308"/>
    </location>
</feature>
<organism evidence="2">
    <name type="scientific">marine sediment metagenome</name>
    <dbReference type="NCBI Taxonomy" id="412755"/>
    <lineage>
        <taxon>unclassified sequences</taxon>
        <taxon>metagenomes</taxon>
        <taxon>ecological metagenomes</taxon>
    </lineage>
</organism>
<dbReference type="InterPro" id="IPR001036">
    <property type="entry name" value="Acrflvin-R"/>
</dbReference>
<dbReference type="SUPFAM" id="SSF82693">
    <property type="entry name" value="Multidrug efflux transporter AcrB pore domain, PN1, PN2, PC1 and PC2 subdomains"/>
    <property type="match status" value="2"/>
</dbReference>